<comment type="caution">
    <text evidence="1">The sequence shown here is derived from an EMBL/GenBank/DDBJ whole genome shotgun (WGS) entry which is preliminary data.</text>
</comment>
<dbReference type="AlphaFoldDB" id="A0A2A2G8M8"/>
<protein>
    <submittedName>
        <fullName evidence="1">Uncharacterized protein</fullName>
    </submittedName>
</protein>
<reference evidence="1 2" key="1">
    <citation type="submission" date="2017-08" db="EMBL/GenBank/DDBJ databases">
        <title>Aliifodinibius alkalisoli sp. nov., isolated from saline alkaline soil.</title>
        <authorList>
            <person name="Liu D."/>
            <person name="Zhang G."/>
        </authorList>
    </citation>
    <scope>NUCLEOTIDE SEQUENCE [LARGE SCALE GENOMIC DNA]</scope>
    <source>
        <strain evidence="1 2">WN023</strain>
    </source>
</reference>
<proteinExistence type="predicted"/>
<keyword evidence="2" id="KW-1185">Reference proteome</keyword>
<dbReference type="EMBL" id="NSKE01000010">
    <property type="protein sequence ID" value="PAU93183.1"/>
    <property type="molecule type" value="Genomic_DNA"/>
</dbReference>
<evidence type="ECO:0000313" key="2">
    <source>
        <dbReference type="Proteomes" id="UP000218831"/>
    </source>
</evidence>
<sequence>MNEQKSKKKLTGGIVDFVLDKSVSSHIALNSSKLLHPSRDFPKPPVEQNRKVHIPLEGYLGIRILKWRPAG</sequence>
<organism evidence="1 2">
    <name type="scientific">Fodinibius salipaludis</name>
    <dbReference type="NCBI Taxonomy" id="2032627"/>
    <lineage>
        <taxon>Bacteria</taxon>
        <taxon>Pseudomonadati</taxon>
        <taxon>Balneolota</taxon>
        <taxon>Balneolia</taxon>
        <taxon>Balneolales</taxon>
        <taxon>Balneolaceae</taxon>
        <taxon>Fodinibius</taxon>
    </lineage>
</organism>
<evidence type="ECO:0000313" key="1">
    <source>
        <dbReference type="EMBL" id="PAU93183.1"/>
    </source>
</evidence>
<gene>
    <name evidence="1" type="ORF">CK503_13570</name>
</gene>
<name>A0A2A2G8M8_9BACT</name>
<dbReference type="Proteomes" id="UP000218831">
    <property type="component" value="Unassembled WGS sequence"/>
</dbReference>
<accession>A0A2A2G8M8</accession>